<dbReference type="InterPro" id="IPR003488">
    <property type="entry name" value="DprA"/>
</dbReference>
<sequence length="356" mass="40138">MEVRILDSWYKLRVAGVRDSVIIKLMNLCEEFEEIFLHDRVFYSEIMRFKDEDISKVLNSYKINLDFYREKMLDLNIETISIKEREYPLYLKNISHPPVFLYMKGRMAFYEKNIGVVGTRKMTSYGESACKGLVGDLVGAGVTITSGLATGIDVTAHKRALTLGGNTIAVVGSGLDVIYPPENKYEWERISKEGTLISEYPLGTPPDRYNFPRRNRIIVGLTRGVTVIESYKKGGSLITAKLAFEEGRDVFVIPGFPNYPSFEGNNNLIKDSYGKLITSGKDILEEYGWDGENKINIGIDIDAEEEMIYSALVVEKSLDELISETKVPIGKLLGLLTNLELKKLVRAVAGGKYRRV</sequence>
<evidence type="ECO:0000256" key="1">
    <source>
        <dbReference type="ARBA" id="ARBA00006525"/>
    </source>
</evidence>
<dbReference type="Pfam" id="PF17782">
    <property type="entry name" value="WHD_DprA"/>
    <property type="match status" value="1"/>
</dbReference>
<organism evidence="4 5">
    <name type="scientific">Psychrilyobacter piezotolerans</name>
    <dbReference type="NCBI Taxonomy" id="2293438"/>
    <lineage>
        <taxon>Bacteria</taxon>
        <taxon>Fusobacteriati</taxon>
        <taxon>Fusobacteriota</taxon>
        <taxon>Fusobacteriia</taxon>
        <taxon>Fusobacteriales</taxon>
        <taxon>Fusobacteriaceae</taxon>
        <taxon>Psychrilyobacter</taxon>
    </lineage>
</organism>
<dbReference type="SUPFAM" id="SSF102405">
    <property type="entry name" value="MCP/YpsA-like"/>
    <property type="match status" value="1"/>
</dbReference>
<dbReference type="InterPro" id="IPR057666">
    <property type="entry name" value="DrpA_SLOG"/>
</dbReference>
<dbReference type="Gene3D" id="3.40.50.450">
    <property type="match status" value="1"/>
</dbReference>
<feature type="domain" description="DprA winged helix" evidence="3">
    <location>
        <begin position="304"/>
        <end position="351"/>
    </location>
</feature>
<reference evidence="4 5" key="1">
    <citation type="submission" date="2018-08" db="EMBL/GenBank/DDBJ databases">
        <title>Draft genome sequence of Psychrilyobacter sp. strain SD5 isolated from Black Sea water.</title>
        <authorList>
            <person name="Yadav S."/>
            <person name="Villanueva L."/>
            <person name="Damste J.S.S."/>
        </authorList>
    </citation>
    <scope>NUCLEOTIDE SEQUENCE [LARGE SCALE GENOMIC DNA]</scope>
    <source>
        <strain evidence="4 5">SD5</strain>
    </source>
</reference>
<protein>
    <submittedName>
        <fullName evidence="4">DNA-protecting protein DprA</fullName>
    </submittedName>
</protein>
<evidence type="ECO:0000259" key="2">
    <source>
        <dbReference type="Pfam" id="PF02481"/>
    </source>
</evidence>
<gene>
    <name evidence="4" type="primary">dprA</name>
    <name evidence="4" type="ORF">DYH56_08120</name>
</gene>
<dbReference type="PANTHER" id="PTHR43022">
    <property type="entry name" value="PROTEIN SMF"/>
    <property type="match status" value="1"/>
</dbReference>
<comment type="similarity">
    <text evidence="1">Belongs to the DprA/Smf family.</text>
</comment>
<feature type="domain" description="Smf/DprA SLOG" evidence="2">
    <location>
        <begin position="79"/>
        <end position="287"/>
    </location>
</feature>
<proteinExistence type="inferred from homology"/>
<accession>A0ABX9KGY7</accession>
<evidence type="ECO:0000259" key="3">
    <source>
        <dbReference type="Pfam" id="PF17782"/>
    </source>
</evidence>
<evidence type="ECO:0000313" key="5">
    <source>
        <dbReference type="Proteomes" id="UP000263486"/>
    </source>
</evidence>
<dbReference type="PANTHER" id="PTHR43022:SF1">
    <property type="entry name" value="PROTEIN SMF"/>
    <property type="match status" value="1"/>
</dbReference>
<name>A0ABX9KGY7_9FUSO</name>
<dbReference type="InterPro" id="IPR041614">
    <property type="entry name" value="DprA_WH"/>
</dbReference>
<evidence type="ECO:0000313" key="4">
    <source>
        <dbReference type="EMBL" id="REI41214.1"/>
    </source>
</evidence>
<keyword evidence="5" id="KW-1185">Reference proteome</keyword>
<dbReference type="EMBL" id="QUAJ01000012">
    <property type="protein sequence ID" value="REI41214.1"/>
    <property type="molecule type" value="Genomic_DNA"/>
</dbReference>
<dbReference type="Pfam" id="PF02481">
    <property type="entry name" value="DNA_processg_A"/>
    <property type="match status" value="1"/>
</dbReference>
<dbReference type="NCBIfam" id="TIGR00732">
    <property type="entry name" value="dprA"/>
    <property type="match status" value="1"/>
</dbReference>
<comment type="caution">
    <text evidence="4">The sequence shown here is derived from an EMBL/GenBank/DDBJ whole genome shotgun (WGS) entry which is preliminary data.</text>
</comment>
<dbReference type="Proteomes" id="UP000263486">
    <property type="component" value="Unassembled WGS sequence"/>
</dbReference>